<evidence type="ECO:0000256" key="10">
    <source>
        <dbReference type="HAMAP-Rule" id="MF_00101"/>
    </source>
</evidence>
<feature type="binding site" evidence="10">
    <location>
        <position position="9"/>
    </location>
    <ligand>
        <name>Mg(2+)</name>
        <dbReference type="ChEBI" id="CHEBI:18420"/>
    </ligand>
</feature>
<dbReference type="Gene3D" id="3.90.470.20">
    <property type="entry name" value="4'-phosphopantetheinyl transferase domain"/>
    <property type="match status" value="1"/>
</dbReference>
<reference evidence="12" key="1">
    <citation type="journal article" date="2023" name="Int. J. Mol. Sci.">
        <title>Metagenomics Revealed a New Genus 'Candidatus Thiocaldithrix dubininis' gen. nov., sp. nov. and a New Species 'Candidatus Thiothrix putei' sp. nov. in the Family Thiotrichaceae, Some Members of Which Have Traits of Both Na+- and H+-Motive Energetics.</title>
        <authorList>
            <person name="Ravin N.V."/>
            <person name="Muntyan M.S."/>
            <person name="Smolyakov D.D."/>
            <person name="Rudenko T.S."/>
            <person name="Beletsky A.V."/>
            <person name="Mardanov A.V."/>
            <person name="Grabovich M.Y."/>
        </authorList>
    </citation>
    <scope>NUCLEOTIDE SEQUENCE</scope>
    <source>
        <strain evidence="12">GKL-01</strain>
    </source>
</reference>
<dbReference type="AlphaFoldDB" id="A0AA95H2A7"/>
<evidence type="ECO:0000259" key="11">
    <source>
        <dbReference type="Pfam" id="PF01648"/>
    </source>
</evidence>
<dbReference type="GO" id="GO:0006633">
    <property type="term" value="P:fatty acid biosynthetic process"/>
    <property type="evidence" value="ECO:0007669"/>
    <property type="project" value="UniProtKB-UniRule"/>
</dbReference>
<evidence type="ECO:0000256" key="9">
    <source>
        <dbReference type="ARBA" id="ARBA00054726"/>
    </source>
</evidence>
<evidence type="ECO:0000313" key="12">
    <source>
        <dbReference type="EMBL" id="WGZ89751.1"/>
    </source>
</evidence>
<comment type="function">
    <text evidence="10">Transfers the 4'-phosphopantetheine moiety from coenzyme A to a Ser of acyl-carrier-protein.</text>
</comment>
<dbReference type="InterPro" id="IPR002582">
    <property type="entry name" value="ACPS"/>
</dbReference>
<dbReference type="InterPro" id="IPR008278">
    <property type="entry name" value="4-PPantetheinyl_Trfase_dom"/>
</dbReference>
<keyword evidence="1 10" id="KW-0444">Lipid biosynthesis</keyword>
<dbReference type="SUPFAM" id="SSF56214">
    <property type="entry name" value="4'-phosphopantetheinyl transferase"/>
    <property type="match status" value="1"/>
</dbReference>
<dbReference type="NCBIfam" id="TIGR00556">
    <property type="entry name" value="pantethn_trn"/>
    <property type="match status" value="1"/>
</dbReference>
<dbReference type="NCBIfam" id="TIGR00516">
    <property type="entry name" value="acpS"/>
    <property type="match status" value="1"/>
</dbReference>
<dbReference type="GO" id="GO:0000287">
    <property type="term" value="F:magnesium ion binding"/>
    <property type="evidence" value="ECO:0007669"/>
    <property type="project" value="UniProtKB-UniRule"/>
</dbReference>
<evidence type="ECO:0000256" key="8">
    <source>
        <dbReference type="ARBA" id="ARBA00050875"/>
    </source>
</evidence>
<comment type="cofactor">
    <cofactor evidence="10">
        <name>Mg(2+)</name>
        <dbReference type="ChEBI" id="CHEBI:18420"/>
    </cofactor>
</comment>
<evidence type="ECO:0000256" key="1">
    <source>
        <dbReference type="ARBA" id="ARBA00022516"/>
    </source>
</evidence>
<reference evidence="12" key="2">
    <citation type="submission" date="2023-04" db="EMBL/GenBank/DDBJ databases">
        <authorList>
            <person name="Beletskiy A.V."/>
            <person name="Mardanov A.V."/>
            <person name="Ravin N.V."/>
        </authorList>
    </citation>
    <scope>NUCLEOTIDE SEQUENCE</scope>
    <source>
        <strain evidence="12">GKL-01</strain>
    </source>
</reference>
<dbReference type="FunFam" id="3.90.470.20:FF:000001">
    <property type="entry name" value="Holo-[acyl-carrier-protein] synthase"/>
    <property type="match status" value="1"/>
</dbReference>
<dbReference type="GO" id="GO:0008897">
    <property type="term" value="F:holo-[acyl-carrier-protein] synthase activity"/>
    <property type="evidence" value="ECO:0007669"/>
    <property type="project" value="UniProtKB-UniRule"/>
</dbReference>
<feature type="binding site" evidence="10">
    <location>
        <position position="59"/>
    </location>
    <ligand>
        <name>Mg(2+)</name>
        <dbReference type="ChEBI" id="CHEBI:18420"/>
    </ligand>
</feature>
<name>A0AA95H2A7_9GAMM</name>
<protein>
    <recommendedName>
        <fullName evidence="10">Holo-[acyl-carrier-protein] synthase</fullName>
        <shortName evidence="10">Holo-ACP synthase</shortName>
        <ecNumber evidence="10">2.7.8.7</ecNumber>
    </recommendedName>
    <alternativeName>
        <fullName evidence="10">4'-phosphopantetheinyl transferase AcpS</fullName>
    </alternativeName>
</protein>
<dbReference type="GO" id="GO:0005737">
    <property type="term" value="C:cytoplasm"/>
    <property type="evidence" value="ECO:0007669"/>
    <property type="project" value="UniProtKB-SubCell"/>
</dbReference>
<comment type="similarity">
    <text evidence="10">Belongs to the P-Pant transferase superfamily. AcpS family.</text>
</comment>
<evidence type="ECO:0000256" key="2">
    <source>
        <dbReference type="ARBA" id="ARBA00022679"/>
    </source>
</evidence>
<feature type="domain" description="4'-phosphopantetheinyl transferase" evidence="11">
    <location>
        <begin position="5"/>
        <end position="122"/>
    </location>
</feature>
<keyword evidence="2 10" id="KW-0808">Transferase</keyword>
<keyword evidence="7 10" id="KW-0275">Fatty acid biosynthesis</keyword>
<keyword evidence="5 10" id="KW-0460">Magnesium</keyword>
<comment type="function">
    <text evidence="9">Transfers the 4'-phosphopantetheine moiety from coenzyme A to the 'Ser-36' of acyl-carrier-protein.</text>
</comment>
<evidence type="ECO:0000256" key="5">
    <source>
        <dbReference type="ARBA" id="ARBA00022842"/>
    </source>
</evidence>
<comment type="subcellular location">
    <subcellularLocation>
        <location evidence="10">Cytoplasm</location>
    </subcellularLocation>
</comment>
<evidence type="ECO:0000256" key="4">
    <source>
        <dbReference type="ARBA" id="ARBA00022832"/>
    </source>
</evidence>
<dbReference type="InterPro" id="IPR004568">
    <property type="entry name" value="Ppantetheine-prot_Trfase_dom"/>
</dbReference>
<dbReference type="EMBL" id="CP124755">
    <property type="protein sequence ID" value="WGZ89751.1"/>
    <property type="molecule type" value="Genomic_DNA"/>
</dbReference>
<dbReference type="HAMAP" id="MF_00101">
    <property type="entry name" value="AcpS"/>
    <property type="match status" value="1"/>
</dbReference>
<organism evidence="12">
    <name type="scientific">Candidatus Thiocaldithrix dubininis</name>
    <dbReference type="NCBI Taxonomy" id="3080823"/>
    <lineage>
        <taxon>Bacteria</taxon>
        <taxon>Pseudomonadati</taxon>
        <taxon>Pseudomonadota</taxon>
        <taxon>Gammaproteobacteria</taxon>
        <taxon>Thiotrichales</taxon>
        <taxon>Thiotrichaceae</taxon>
        <taxon>Candidatus Thiocaldithrix</taxon>
    </lineage>
</organism>
<accession>A0AA95H2A7</accession>
<dbReference type="InterPro" id="IPR037143">
    <property type="entry name" value="4-PPantetheinyl_Trfase_dom_sf"/>
</dbReference>
<dbReference type="Proteomes" id="UP001300672">
    <property type="component" value="Chromosome"/>
</dbReference>
<dbReference type="EC" id="2.7.8.7" evidence="10"/>
<gene>
    <name evidence="10 12" type="primary">acpS</name>
    <name evidence="12" type="ORF">QJT80_09575</name>
</gene>
<evidence type="ECO:0000256" key="3">
    <source>
        <dbReference type="ARBA" id="ARBA00022723"/>
    </source>
</evidence>
<evidence type="ECO:0000256" key="7">
    <source>
        <dbReference type="ARBA" id="ARBA00023160"/>
    </source>
</evidence>
<dbReference type="KEGG" id="tdu:QJT80_09575"/>
<sequence>MRLIGIGTDIVEIARMQRLLTQSHAPRFLERVLHAQELARFATVSQPAAWLAKRFATKEALAKALGTGIGQAVHLSEIETCYTDLGKPYLQLHGQTLYTAQQSQVTQIELSVSDERHYAVAFVVLMSTL</sequence>
<dbReference type="Pfam" id="PF01648">
    <property type="entry name" value="ACPS"/>
    <property type="match status" value="1"/>
</dbReference>
<keyword evidence="4 10" id="KW-0276">Fatty acid metabolism</keyword>
<comment type="catalytic activity">
    <reaction evidence="8 10">
        <text>apo-[ACP] + CoA = holo-[ACP] + adenosine 3',5'-bisphosphate + H(+)</text>
        <dbReference type="Rhea" id="RHEA:12068"/>
        <dbReference type="Rhea" id="RHEA-COMP:9685"/>
        <dbReference type="Rhea" id="RHEA-COMP:9690"/>
        <dbReference type="ChEBI" id="CHEBI:15378"/>
        <dbReference type="ChEBI" id="CHEBI:29999"/>
        <dbReference type="ChEBI" id="CHEBI:57287"/>
        <dbReference type="ChEBI" id="CHEBI:58343"/>
        <dbReference type="ChEBI" id="CHEBI:64479"/>
        <dbReference type="EC" id="2.7.8.7"/>
    </reaction>
</comment>
<evidence type="ECO:0000256" key="6">
    <source>
        <dbReference type="ARBA" id="ARBA00023098"/>
    </source>
</evidence>
<proteinExistence type="inferred from homology"/>
<keyword evidence="10" id="KW-0963">Cytoplasm</keyword>
<keyword evidence="3 10" id="KW-0479">Metal-binding</keyword>
<keyword evidence="6 10" id="KW-0443">Lipid metabolism</keyword>